<protein>
    <submittedName>
        <fullName evidence="1">Dihydroorotate dehydrogenase</fullName>
        <ecNumber evidence="1">1.3.98.1</ecNumber>
    </submittedName>
</protein>
<reference evidence="1 2" key="1">
    <citation type="journal article" date="2014" name="Genome Announc.">
        <title>Draft Genome Sequences of Marine Flavobacterium Algibacter lectus Strains SS8 and NR4.</title>
        <authorList>
            <person name="Takatani N."/>
            <person name="Nakanishi M."/>
            <person name="Meirelles P."/>
            <person name="Mino S."/>
            <person name="Suda W."/>
            <person name="Oshima K."/>
            <person name="Hattori M."/>
            <person name="Ohkuma M."/>
            <person name="Hosokawa M."/>
            <person name="Miyashita K."/>
            <person name="Thompson F.L."/>
            <person name="Niwa A."/>
            <person name="Sawabe T."/>
            <person name="Sawabe T."/>
        </authorList>
    </citation>
    <scope>NUCLEOTIDE SEQUENCE [LARGE SCALE GENOMIC DNA]</scope>
    <source>
        <strain evidence="1 2">JCM 19300</strain>
    </source>
</reference>
<name>A0A090VI54_9FLAO</name>
<keyword evidence="1" id="KW-0560">Oxidoreductase</keyword>
<comment type="caution">
    <text evidence="1">The sequence shown here is derived from an EMBL/GenBank/DDBJ whole genome shotgun (WGS) entry which is preliminary data.</text>
</comment>
<dbReference type="Gene3D" id="3.20.20.70">
    <property type="entry name" value="Aldolase class I"/>
    <property type="match status" value="1"/>
</dbReference>
<dbReference type="AlphaFoldDB" id="A0A090VI54"/>
<gene>
    <name evidence="1" type="ORF">JCM19300_1012</name>
</gene>
<dbReference type="InterPro" id="IPR013785">
    <property type="entry name" value="Aldolase_TIM"/>
</dbReference>
<dbReference type="GO" id="GO:1990663">
    <property type="term" value="F:dihydroorotate dehydrogenase (fumarate) activity"/>
    <property type="evidence" value="ECO:0007669"/>
    <property type="project" value="UniProtKB-EC"/>
</dbReference>
<evidence type="ECO:0000313" key="1">
    <source>
        <dbReference type="EMBL" id="GAL62994.1"/>
    </source>
</evidence>
<dbReference type="EC" id="1.3.98.1" evidence="1"/>
<sequence length="56" mass="6722">MYKQLLRPIFFSFDPEKIHHFTFSLVKFTSKIPGFKSIYRSLYVIENPKLERNVLG</sequence>
<proteinExistence type="predicted"/>
<organism evidence="1 2">
    <name type="scientific">Algibacter lectus</name>
    <dbReference type="NCBI Taxonomy" id="221126"/>
    <lineage>
        <taxon>Bacteria</taxon>
        <taxon>Pseudomonadati</taxon>
        <taxon>Bacteroidota</taxon>
        <taxon>Flavobacteriia</taxon>
        <taxon>Flavobacteriales</taxon>
        <taxon>Flavobacteriaceae</taxon>
        <taxon>Algibacter</taxon>
    </lineage>
</organism>
<dbReference type="EMBL" id="BBNQ01000009">
    <property type="protein sequence ID" value="GAL62994.1"/>
    <property type="molecule type" value="Genomic_DNA"/>
</dbReference>
<evidence type="ECO:0000313" key="2">
    <source>
        <dbReference type="Proteomes" id="UP000029644"/>
    </source>
</evidence>
<accession>A0A090VI54</accession>
<dbReference type="Proteomes" id="UP000029644">
    <property type="component" value="Unassembled WGS sequence"/>
</dbReference>